<feature type="region of interest" description="Disordered" evidence="1">
    <location>
        <begin position="683"/>
        <end position="706"/>
    </location>
</feature>
<feature type="compositionally biased region" description="Polar residues" evidence="1">
    <location>
        <begin position="156"/>
        <end position="179"/>
    </location>
</feature>
<feature type="region of interest" description="Disordered" evidence="1">
    <location>
        <begin position="325"/>
        <end position="374"/>
    </location>
</feature>
<sequence length="1361" mass="150584">MIAIRAQRPTDGCQYSARIGDSPRPRTHPSSSILSPFSSSSSGSAQSSLSTAKGDNPGSKFFHTTHYSPAISTDLITNQSQLQYSRLPIVKSLARARSQSQSVYTHSRSLSLTRKPSSGFKSQEALTKTSEPRKSSSYSRPNPGVSLPRSAPRPTTPQLFSNLTPQAAQPSSSTVATNSITTTSSAYPQCPTTALPPQPQLPLASSFVTSLGLAPISTNSEPLKTTYSSAFPISLRTTLPNDLRQHQFPTRPRISSDSYFSTGLSKHHPQPSLNQVQQNFPPSRFLPSLAGPSRPSEFSQQEVGKSLIIQPRQITLPNFSGLNSLQHQQHQKLQNNSKHHRRSHSSPTAPPTNGPSQMRFHPIPRSSPRQSLSLPTSISARITPAQNFKDGEQPTRPAPKLYHVVVFKPEKGFCGKFAKPKPKFESKAVLRPTSVIGKRSASTLENQDIDEMMLQVTGNLARRRRKRGQDRSDSQRTSLEALAQKYKAVEGVKSESTEALKAMLLFNLERAAWKSEKDDVFSFGCGPAVFSLSFPSDRNNFMSPRVTSLSNANLRSQKSRRWNSTRVPIVSEFSPSPSKLRKVAEDFHRSNWLSCVSPTSHKLDPHQETVKNVDNLFPILSRPFRNRPGNHALQLGQRNRSTSLSRISRPVKSSPAKDVDSPMPYLKNAIDRILFIKSSNVSKSDDQKLDGGNAQARKKMHRRSRSVPELGTYTFAGLGRKPSMKSTITASSPRSDETQTFFELGTQPGARYEPCESYLKDIVRSNSHSRYVEAIEFDNLQEGRNSVVAEIRSLKEKHYSSQFGPRVSKDTGTLFNAIIFNHPQGRNVCSNLSGNRPVSQEERPLMRDSPHSFGLEDSICDPKIKQLIAAINSDWSSINQERREAIEDEIGGMVSVQEARRSDSIGSSQCKKFMTITHPKTVETIDDSLPGQINSVSNDGLKRISFNSPSSGKGLLYSLPPYIETAPSNVSSLAPPPRKRNMTTCSGVYSSDYSIGSGAGQNNSGSIPSSRKQSPAARISGVSISKKLAPQIKTKLASYPLTPRSTSNTDYGQVQLDSGTTLPQSSLSVQKNLYQLRRVSASPSFEDRWCSRLSDSILENSKRCSDCVQELSNEDISIGNINTGNTLRGSFGRISTSQEKVDYDSPVDWALHEVNKAEAGEPSTPKVSYVPQPSSSRISKPENEKSEVEDQSNSNDREKLMKALENFGSGSRADIKKPQRQLSNISARSGSSSNSTIDLDKYIDQADLFYQAPRSPRRDLIEDYDQILDYQYRQKPKPSNPPRISDASSGRSKIVDEILNDYADRRRNKGSTTVRGSKELHSQLGFNEFREKEQSGEEGMAFRGKHLSKDIVDKFEKTHDH</sequence>
<feature type="compositionally biased region" description="Polar residues" evidence="1">
    <location>
        <begin position="99"/>
        <end position="140"/>
    </location>
</feature>
<feature type="compositionally biased region" description="Low complexity" evidence="1">
    <location>
        <begin position="30"/>
        <end position="50"/>
    </location>
</feature>
<feature type="compositionally biased region" description="Polar residues" evidence="1">
    <location>
        <begin position="253"/>
        <end position="264"/>
    </location>
</feature>
<organism evidence="2 3">
    <name type="scientific">Phakopsora pachyrhizi</name>
    <name type="common">Asian soybean rust disease fungus</name>
    <dbReference type="NCBI Taxonomy" id="170000"/>
    <lineage>
        <taxon>Eukaryota</taxon>
        <taxon>Fungi</taxon>
        <taxon>Dikarya</taxon>
        <taxon>Basidiomycota</taxon>
        <taxon>Pucciniomycotina</taxon>
        <taxon>Pucciniomycetes</taxon>
        <taxon>Pucciniales</taxon>
        <taxon>Phakopsoraceae</taxon>
        <taxon>Phakopsora</taxon>
    </lineage>
</organism>
<feature type="region of interest" description="Disordered" evidence="1">
    <location>
        <begin position="1"/>
        <end position="65"/>
    </location>
</feature>
<feature type="region of interest" description="Disordered" evidence="1">
    <location>
        <begin position="1325"/>
        <end position="1344"/>
    </location>
</feature>
<accession>A0AAV0BMR9</accession>
<feature type="compositionally biased region" description="Low complexity" evidence="1">
    <location>
        <begin position="363"/>
        <end position="374"/>
    </location>
</feature>
<proteinExistence type="predicted"/>
<gene>
    <name evidence="2" type="ORF">PPACK8108_LOCUS23582</name>
</gene>
<protein>
    <submittedName>
        <fullName evidence="2">Expressed protein</fullName>
    </submittedName>
</protein>
<evidence type="ECO:0000256" key="1">
    <source>
        <dbReference type="SAM" id="MobiDB-lite"/>
    </source>
</evidence>
<dbReference type="Proteomes" id="UP001153365">
    <property type="component" value="Unassembled WGS sequence"/>
</dbReference>
<feature type="compositionally biased region" description="Basic and acidic residues" evidence="1">
    <location>
        <begin position="1179"/>
        <end position="1188"/>
    </location>
</feature>
<feature type="compositionally biased region" description="Basic residues" evidence="1">
    <location>
        <begin position="696"/>
        <end position="705"/>
    </location>
</feature>
<name>A0AAV0BMR9_PHAPC</name>
<feature type="compositionally biased region" description="Polar residues" evidence="1">
    <location>
        <begin position="636"/>
        <end position="646"/>
    </location>
</feature>
<feature type="region of interest" description="Disordered" evidence="1">
    <location>
        <begin position="998"/>
        <end position="1019"/>
    </location>
</feature>
<keyword evidence="3" id="KW-1185">Reference proteome</keyword>
<feature type="compositionally biased region" description="Low complexity" evidence="1">
    <location>
        <begin position="1223"/>
        <end position="1235"/>
    </location>
</feature>
<evidence type="ECO:0000313" key="2">
    <source>
        <dbReference type="EMBL" id="CAH7688605.1"/>
    </source>
</evidence>
<feature type="compositionally biased region" description="Low complexity" evidence="1">
    <location>
        <begin position="325"/>
        <end position="336"/>
    </location>
</feature>
<feature type="region of interest" description="Disordered" evidence="1">
    <location>
        <begin position="628"/>
        <end position="663"/>
    </location>
</feature>
<feature type="region of interest" description="Disordered" evidence="1">
    <location>
        <begin position="1155"/>
        <end position="1237"/>
    </location>
</feature>
<comment type="caution">
    <text evidence="2">The sequence shown here is derived from an EMBL/GenBank/DDBJ whole genome shotgun (WGS) entry which is preliminary data.</text>
</comment>
<feature type="region of interest" description="Disordered" evidence="1">
    <location>
        <begin position="99"/>
        <end position="179"/>
    </location>
</feature>
<feature type="compositionally biased region" description="Polar residues" evidence="1">
    <location>
        <begin position="271"/>
        <end position="281"/>
    </location>
</feature>
<feature type="region of interest" description="Disordered" evidence="1">
    <location>
        <begin position="460"/>
        <end position="479"/>
    </location>
</feature>
<feature type="compositionally biased region" description="Polar residues" evidence="1">
    <location>
        <begin position="998"/>
        <end position="1013"/>
    </location>
</feature>
<dbReference type="EMBL" id="CALTRL010005996">
    <property type="protein sequence ID" value="CAH7688605.1"/>
    <property type="molecule type" value="Genomic_DNA"/>
</dbReference>
<feature type="region of interest" description="Disordered" evidence="1">
    <location>
        <begin position="242"/>
        <end position="302"/>
    </location>
</feature>
<reference evidence="2" key="1">
    <citation type="submission" date="2022-06" db="EMBL/GenBank/DDBJ databases">
        <authorList>
            <consortium name="SYNGENTA / RWTH Aachen University"/>
        </authorList>
    </citation>
    <scope>NUCLEOTIDE SEQUENCE</scope>
</reference>
<evidence type="ECO:0000313" key="3">
    <source>
        <dbReference type="Proteomes" id="UP001153365"/>
    </source>
</evidence>